<dbReference type="InterPro" id="IPR032816">
    <property type="entry name" value="VTT_dom"/>
</dbReference>
<evidence type="ECO:0000259" key="7">
    <source>
        <dbReference type="Pfam" id="PF09335"/>
    </source>
</evidence>
<feature type="domain" description="VTT" evidence="7">
    <location>
        <begin position="30"/>
        <end position="160"/>
    </location>
</feature>
<keyword evidence="4 6" id="KW-1133">Transmembrane helix</keyword>
<sequence length="211" mass="23328">MMDLITSWITAAGYVGIFGLMFLENLFPPIPSELIMPFAGFAAARGQLSVSLVILAGILGTIVGNMFWYEVARAFGAERTKRLCAKYGRWIGVNAADLDKAEETLRRWGPLAVFLGRIMPGIRTVISIPAGLIEMPRSTFYAWTTLGTAIWVGALTMFGYILEEGYNQLEPWIDPIGKGLVLLVGVLFLVQIWRIWRRRSAVPAARSDGEA</sequence>
<dbReference type="InterPro" id="IPR051311">
    <property type="entry name" value="DedA_domain"/>
</dbReference>
<proteinExistence type="predicted"/>
<dbReference type="EMBL" id="JAHCDA010000001">
    <property type="protein sequence ID" value="MBS7810117.1"/>
    <property type="molecule type" value="Genomic_DNA"/>
</dbReference>
<keyword evidence="3 6" id="KW-0812">Transmembrane</keyword>
<evidence type="ECO:0000256" key="5">
    <source>
        <dbReference type="ARBA" id="ARBA00023136"/>
    </source>
</evidence>
<keyword evidence="9" id="KW-1185">Reference proteome</keyword>
<feature type="transmembrane region" description="Helical" evidence="6">
    <location>
        <begin position="176"/>
        <end position="196"/>
    </location>
</feature>
<feature type="transmembrane region" description="Helical" evidence="6">
    <location>
        <begin position="6"/>
        <end position="27"/>
    </location>
</feature>
<evidence type="ECO:0000313" key="9">
    <source>
        <dbReference type="Proteomes" id="UP000766336"/>
    </source>
</evidence>
<organism evidence="8 9">
    <name type="scientific">Roseococcus pinisoli</name>
    <dbReference type="NCBI Taxonomy" id="2835040"/>
    <lineage>
        <taxon>Bacteria</taxon>
        <taxon>Pseudomonadati</taxon>
        <taxon>Pseudomonadota</taxon>
        <taxon>Alphaproteobacteria</taxon>
        <taxon>Acetobacterales</taxon>
        <taxon>Roseomonadaceae</taxon>
        <taxon>Roseococcus</taxon>
    </lineage>
</organism>
<comment type="caution">
    <text evidence="8">The sequence shown here is derived from an EMBL/GenBank/DDBJ whole genome shotgun (WGS) entry which is preliminary data.</text>
</comment>
<reference evidence="8 9" key="1">
    <citation type="submission" date="2021-05" db="EMBL/GenBank/DDBJ databases">
        <title>Roseococcus sp. XZZS9, whole genome shotgun sequencing project.</title>
        <authorList>
            <person name="Zhao G."/>
            <person name="Shen L."/>
        </authorList>
    </citation>
    <scope>NUCLEOTIDE SEQUENCE [LARGE SCALE GENOMIC DNA]</scope>
    <source>
        <strain evidence="8 9">XZZS9</strain>
    </source>
</reference>
<feature type="transmembrane region" description="Helical" evidence="6">
    <location>
        <begin position="48"/>
        <end position="69"/>
    </location>
</feature>
<evidence type="ECO:0000256" key="1">
    <source>
        <dbReference type="ARBA" id="ARBA00004651"/>
    </source>
</evidence>
<dbReference type="Pfam" id="PF09335">
    <property type="entry name" value="VTT_dom"/>
    <property type="match status" value="1"/>
</dbReference>
<evidence type="ECO:0000256" key="4">
    <source>
        <dbReference type="ARBA" id="ARBA00022989"/>
    </source>
</evidence>
<comment type="subcellular location">
    <subcellularLocation>
        <location evidence="1">Cell membrane</location>
        <topology evidence="1">Multi-pass membrane protein</topology>
    </subcellularLocation>
</comment>
<dbReference type="PANTHER" id="PTHR42709">
    <property type="entry name" value="ALKALINE PHOSPHATASE LIKE PROTEIN"/>
    <property type="match status" value="1"/>
</dbReference>
<evidence type="ECO:0000313" key="8">
    <source>
        <dbReference type="EMBL" id="MBS7810117.1"/>
    </source>
</evidence>
<gene>
    <name evidence="8" type="ORF">KHU32_04150</name>
</gene>
<evidence type="ECO:0000256" key="3">
    <source>
        <dbReference type="ARBA" id="ARBA00022692"/>
    </source>
</evidence>
<dbReference type="Proteomes" id="UP000766336">
    <property type="component" value="Unassembled WGS sequence"/>
</dbReference>
<feature type="transmembrane region" description="Helical" evidence="6">
    <location>
        <begin position="140"/>
        <end position="161"/>
    </location>
</feature>
<dbReference type="RefSeq" id="WP_213668756.1">
    <property type="nucleotide sequence ID" value="NZ_JAHCDA010000001.1"/>
</dbReference>
<keyword evidence="2" id="KW-1003">Cell membrane</keyword>
<accession>A0ABS5Q8U2</accession>
<dbReference type="PANTHER" id="PTHR42709:SF6">
    <property type="entry name" value="UNDECAPRENYL PHOSPHATE TRANSPORTER A"/>
    <property type="match status" value="1"/>
</dbReference>
<name>A0ABS5Q8U2_9PROT</name>
<evidence type="ECO:0000256" key="6">
    <source>
        <dbReference type="SAM" id="Phobius"/>
    </source>
</evidence>
<protein>
    <submittedName>
        <fullName evidence="8">DedA family protein</fullName>
    </submittedName>
</protein>
<evidence type="ECO:0000256" key="2">
    <source>
        <dbReference type="ARBA" id="ARBA00022475"/>
    </source>
</evidence>
<keyword evidence="5 6" id="KW-0472">Membrane</keyword>